<evidence type="ECO:0000256" key="1">
    <source>
        <dbReference type="ARBA" id="ARBA00001947"/>
    </source>
</evidence>
<dbReference type="PANTHER" id="PTHR42940:SF8">
    <property type="entry name" value="VACUOLAR PROTEIN SORTING-ASSOCIATED PROTEIN 11"/>
    <property type="match status" value="1"/>
</dbReference>
<keyword evidence="3" id="KW-0479">Metal-binding</keyword>
<dbReference type="Gene3D" id="3.90.180.10">
    <property type="entry name" value="Medium-chain alcohol dehydrogenases, catalytic domain"/>
    <property type="match status" value="1"/>
</dbReference>
<sequence>MLYCDKDLIGLGQSKFLNGGERVGITWLYQACGECNFCRTGQENLCNSAKWTGKDADGGYAEYMVITEDYAYRIPERFSALQAAPLLCAGVIGYRTLRLSEITNGQKIGLFGFGACAHILIQVIRHKFPNSDVFVFTKTAEHAELAKSLGAVWTGRSGDRPPAKLNRVMDFTP</sequence>
<dbReference type="InterPro" id="IPR013154">
    <property type="entry name" value="ADH-like_N"/>
</dbReference>
<evidence type="ECO:0000259" key="6">
    <source>
        <dbReference type="Pfam" id="PF08240"/>
    </source>
</evidence>
<dbReference type="InterPro" id="IPR011032">
    <property type="entry name" value="GroES-like_sf"/>
</dbReference>
<dbReference type="Pfam" id="PF08240">
    <property type="entry name" value="ADH_N"/>
    <property type="match status" value="1"/>
</dbReference>
<dbReference type="AlphaFoldDB" id="X1ML05"/>
<dbReference type="Gene3D" id="3.40.50.720">
    <property type="entry name" value="NAD(P)-binding Rossmann-like Domain"/>
    <property type="match status" value="1"/>
</dbReference>
<evidence type="ECO:0000256" key="4">
    <source>
        <dbReference type="ARBA" id="ARBA00022833"/>
    </source>
</evidence>
<reference evidence="7" key="1">
    <citation type="journal article" date="2014" name="Front. Microbiol.">
        <title>High frequency of phylogenetically diverse reductive dehalogenase-homologous genes in deep subseafloor sedimentary metagenomes.</title>
        <authorList>
            <person name="Kawai M."/>
            <person name="Futagami T."/>
            <person name="Toyoda A."/>
            <person name="Takaki Y."/>
            <person name="Nishi S."/>
            <person name="Hori S."/>
            <person name="Arai W."/>
            <person name="Tsubouchi T."/>
            <person name="Morono Y."/>
            <person name="Uchiyama I."/>
            <person name="Ito T."/>
            <person name="Fujiyama A."/>
            <person name="Inagaki F."/>
            <person name="Takami H."/>
        </authorList>
    </citation>
    <scope>NUCLEOTIDE SEQUENCE</scope>
    <source>
        <strain evidence="7">Expedition CK06-06</strain>
    </source>
</reference>
<dbReference type="GO" id="GO:0046872">
    <property type="term" value="F:metal ion binding"/>
    <property type="evidence" value="ECO:0007669"/>
    <property type="project" value="UniProtKB-KW"/>
</dbReference>
<protein>
    <recommendedName>
        <fullName evidence="6">Alcohol dehydrogenase-like N-terminal domain-containing protein</fullName>
    </recommendedName>
</protein>
<comment type="cofactor">
    <cofactor evidence="1">
        <name>Zn(2+)</name>
        <dbReference type="ChEBI" id="CHEBI:29105"/>
    </cofactor>
</comment>
<dbReference type="PANTHER" id="PTHR42940">
    <property type="entry name" value="ALCOHOL DEHYDROGENASE 1-RELATED"/>
    <property type="match status" value="1"/>
</dbReference>
<comment type="similarity">
    <text evidence="2">Belongs to the zinc-containing alcohol dehydrogenase family.</text>
</comment>
<proteinExistence type="inferred from homology"/>
<comment type="caution">
    <text evidence="7">The sequence shown here is derived from an EMBL/GenBank/DDBJ whole genome shotgun (WGS) entry which is preliminary data.</text>
</comment>
<dbReference type="GO" id="GO:0004022">
    <property type="term" value="F:alcohol dehydrogenase (NAD+) activity"/>
    <property type="evidence" value="ECO:0007669"/>
    <property type="project" value="TreeGrafter"/>
</dbReference>
<dbReference type="GO" id="GO:0005737">
    <property type="term" value="C:cytoplasm"/>
    <property type="evidence" value="ECO:0007669"/>
    <property type="project" value="TreeGrafter"/>
</dbReference>
<dbReference type="SUPFAM" id="SSF51735">
    <property type="entry name" value="NAD(P)-binding Rossmann-fold domains"/>
    <property type="match status" value="1"/>
</dbReference>
<organism evidence="7">
    <name type="scientific">marine sediment metagenome</name>
    <dbReference type="NCBI Taxonomy" id="412755"/>
    <lineage>
        <taxon>unclassified sequences</taxon>
        <taxon>metagenomes</taxon>
        <taxon>ecological metagenomes</taxon>
    </lineage>
</organism>
<name>X1ML05_9ZZZZ</name>
<dbReference type="EMBL" id="BARV01015710">
    <property type="protein sequence ID" value="GAI32327.1"/>
    <property type="molecule type" value="Genomic_DNA"/>
</dbReference>
<dbReference type="InterPro" id="IPR036291">
    <property type="entry name" value="NAD(P)-bd_dom_sf"/>
</dbReference>
<gene>
    <name evidence="7" type="ORF">S06H3_27113</name>
</gene>
<evidence type="ECO:0000313" key="7">
    <source>
        <dbReference type="EMBL" id="GAI32327.1"/>
    </source>
</evidence>
<feature type="non-terminal residue" evidence="7">
    <location>
        <position position="173"/>
    </location>
</feature>
<accession>X1ML05</accession>
<evidence type="ECO:0000256" key="5">
    <source>
        <dbReference type="ARBA" id="ARBA00023002"/>
    </source>
</evidence>
<feature type="domain" description="Alcohol dehydrogenase-like N-terminal" evidence="6">
    <location>
        <begin position="15"/>
        <end position="76"/>
    </location>
</feature>
<evidence type="ECO:0000256" key="2">
    <source>
        <dbReference type="ARBA" id="ARBA00008072"/>
    </source>
</evidence>
<keyword evidence="4" id="KW-0862">Zinc</keyword>
<evidence type="ECO:0000256" key="3">
    <source>
        <dbReference type="ARBA" id="ARBA00022723"/>
    </source>
</evidence>
<dbReference type="SUPFAM" id="SSF50129">
    <property type="entry name" value="GroES-like"/>
    <property type="match status" value="1"/>
</dbReference>
<keyword evidence="5" id="KW-0560">Oxidoreductase</keyword>